<dbReference type="PANTHER" id="PTHR12815">
    <property type="entry name" value="SORTING AND ASSEMBLY MACHINERY SAMM50 PROTEIN FAMILY MEMBER"/>
    <property type="match status" value="1"/>
</dbReference>
<evidence type="ECO:0000256" key="6">
    <source>
        <dbReference type="ARBA" id="ARBA00023136"/>
    </source>
</evidence>
<keyword evidence="12" id="KW-1185">Reference proteome</keyword>
<proteinExistence type="inferred from homology"/>
<dbReference type="PANTHER" id="PTHR12815:SF23">
    <property type="entry name" value="OUTER MEMBRANE PROTEIN ASSEMBLY FACTOR BAMA"/>
    <property type="match status" value="1"/>
</dbReference>
<dbReference type="FunFam" id="3.10.20.310:FF:000003">
    <property type="entry name" value="Outer membrane protein assembly factor BamA"/>
    <property type="match status" value="1"/>
</dbReference>
<dbReference type="RefSeq" id="WP_271428711.1">
    <property type="nucleotide sequence ID" value="NZ_JAQIPB010000006.1"/>
</dbReference>
<gene>
    <name evidence="8 11" type="primary">bamA</name>
    <name evidence="11" type="ORF">PGB34_14075</name>
</gene>
<dbReference type="Proteomes" id="UP001212602">
    <property type="component" value="Unassembled WGS sequence"/>
</dbReference>
<keyword evidence="3 8" id="KW-0812">Transmembrane</keyword>
<keyword evidence="7 8" id="KW-0998">Cell outer membrane</keyword>
<comment type="subunit">
    <text evidence="8">Part of the Bam complex.</text>
</comment>
<dbReference type="NCBIfam" id="TIGR03303">
    <property type="entry name" value="OM_YaeT"/>
    <property type="match status" value="1"/>
</dbReference>
<keyword evidence="2 8" id="KW-1134">Transmembrane beta strand</keyword>
<dbReference type="Gene3D" id="2.40.160.50">
    <property type="entry name" value="membrane protein fhac: a member of the omp85/tpsb transporter family"/>
    <property type="match status" value="1"/>
</dbReference>
<evidence type="ECO:0000256" key="1">
    <source>
        <dbReference type="ARBA" id="ARBA00004370"/>
    </source>
</evidence>
<evidence type="ECO:0000313" key="12">
    <source>
        <dbReference type="Proteomes" id="UP001212602"/>
    </source>
</evidence>
<evidence type="ECO:0000313" key="11">
    <source>
        <dbReference type="EMBL" id="MDA7417491.1"/>
    </source>
</evidence>
<name>A0AAE3NAV1_9BURK</name>
<evidence type="ECO:0000256" key="2">
    <source>
        <dbReference type="ARBA" id="ARBA00022452"/>
    </source>
</evidence>
<evidence type="ECO:0000256" key="3">
    <source>
        <dbReference type="ARBA" id="ARBA00022692"/>
    </source>
</evidence>
<feature type="domain" description="POTRA" evidence="10">
    <location>
        <begin position="100"/>
        <end position="180"/>
    </location>
</feature>
<evidence type="ECO:0000256" key="8">
    <source>
        <dbReference type="HAMAP-Rule" id="MF_01430"/>
    </source>
</evidence>
<dbReference type="InterPro" id="IPR039910">
    <property type="entry name" value="D15-like"/>
</dbReference>
<feature type="signal peptide" evidence="8">
    <location>
        <begin position="1"/>
        <end position="28"/>
    </location>
</feature>
<sequence length="827" mass="92561" precursor="true">MNQHFRRFRLRRVAALVLGTLAATAAWAVEPFTVRDIRVEGLQRVEPGTIFASMPIRVGETYTDDRGSAAIRALFDLGLFTDVRIDVNGNVLVVIVEERPTIAAVEFSGTKEFDKDALTKALRDVGLADGRPYDKALADRAEQELKRQYVSRGLYSAEVVTTVTPIERNRVNLTFSVVEGESARIRDIRIVGAQAFSESTLLGLFDQDTGGWLSWYTKSNQYSRAKLNADLETLRSYYLTRGYMEFRVESSQVAISPDRKDLSVTVNIHEGPKYVVSGVRLNGNYLGREEEFKSLVTIQPGEPYNGDQVTATTKAFSDYFASFGYAFARVQAQPEIDRQNNRVALVLQAEPVRRVYVRRVNVAGNNKTRDEVIRREFRQYEASWYDGDRIKLSRDRVDRLGYFTEVNVDTQEVAGTPDQVDLVISVVEKPTGSLQLGAGFSSAEKVSFNFGITQENVFGSGNYLGLNINTSKYNRALSLTTTDPYFTQDGISRTLSVYHTTSRPYSELDGSYSIVNEGGSIRFGVPFSEKDTVFFGAGLERFKFKPEQSDGLWLLSQLQPQYADYYRYAYRQMVPNAYLQYFGCSEPDVANFTTECSRDSVWGVPLTIGWARDSRDSALVPTSGRVQRANLEVGVGGDMRYLKTSYQFQQYIPINKQYTFAVNAELGYGKPFGGKDYPIFKNFYAGGLGSVRGFEQNSLGPRDALTQSPLGGTKKAIFNFEVSSPFPGAGNDRTLRMFTFLDVGNVFGDRPTSGFLTVSDEQWKAAKKWRASAGVGISWISPLGPLRLAYAVPIRQQKEVVDPSNPFIPLIPGDRIQRIQFQIGTSF</sequence>
<evidence type="ECO:0000256" key="5">
    <source>
        <dbReference type="ARBA" id="ARBA00022737"/>
    </source>
</evidence>
<dbReference type="AlphaFoldDB" id="A0AAE3NAV1"/>
<reference evidence="11" key="1">
    <citation type="submission" date="2023-01" db="EMBL/GenBank/DDBJ databases">
        <title>Xenophilus mangrovi sp. nov., isolated from soil of Mangrove nature reserve.</title>
        <authorList>
            <person name="Xu S."/>
            <person name="Liu Z."/>
            <person name="Xu Y."/>
        </authorList>
    </citation>
    <scope>NUCLEOTIDE SEQUENCE</scope>
    <source>
        <strain evidence="11">YW8</strain>
    </source>
</reference>
<protein>
    <recommendedName>
        <fullName evidence="8 9">Outer membrane protein assembly factor BamA</fullName>
    </recommendedName>
</protein>
<comment type="subcellular location">
    <subcellularLocation>
        <location evidence="8">Cell outer membrane</location>
    </subcellularLocation>
    <subcellularLocation>
        <location evidence="1">Membrane</location>
    </subcellularLocation>
</comment>
<dbReference type="InterPro" id="IPR034746">
    <property type="entry name" value="POTRA"/>
</dbReference>
<dbReference type="Gene3D" id="3.10.20.310">
    <property type="entry name" value="membrane protein fhac"/>
    <property type="match status" value="5"/>
</dbReference>
<keyword evidence="4 8" id="KW-0732">Signal</keyword>
<feature type="domain" description="POTRA" evidence="10">
    <location>
        <begin position="355"/>
        <end position="429"/>
    </location>
</feature>
<dbReference type="EMBL" id="JAQIPB010000006">
    <property type="protein sequence ID" value="MDA7417491.1"/>
    <property type="molecule type" value="Genomic_DNA"/>
</dbReference>
<feature type="domain" description="POTRA" evidence="10">
    <location>
        <begin position="274"/>
        <end position="350"/>
    </location>
</feature>
<organism evidence="11 12">
    <name type="scientific">Xenophilus arseniciresistens</name>
    <dbReference type="NCBI Taxonomy" id="1283306"/>
    <lineage>
        <taxon>Bacteria</taxon>
        <taxon>Pseudomonadati</taxon>
        <taxon>Pseudomonadota</taxon>
        <taxon>Betaproteobacteria</taxon>
        <taxon>Burkholderiales</taxon>
        <taxon>Comamonadaceae</taxon>
        <taxon>Xenophilus</taxon>
    </lineage>
</organism>
<dbReference type="PROSITE" id="PS51779">
    <property type="entry name" value="POTRA"/>
    <property type="match status" value="5"/>
</dbReference>
<evidence type="ECO:0000256" key="4">
    <source>
        <dbReference type="ARBA" id="ARBA00022729"/>
    </source>
</evidence>
<accession>A0AAE3NAV1</accession>
<feature type="chain" id="PRO_5041753269" description="Outer membrane protein assembly factor BamA" evidence="8">
    <location>
        <begin position="29"/>
        <end position="827"/>
    </location>
</feature>
<feature type="domain" description="POTRA" evidence="10">
    <location>
        <begin position="32"/>
        <end position="99"/>
    </location>
</feature>
<dbReference type="GO" id="GO:0009279">
    <property type="term" value="C:cell outer membrane"/>
    <property type="evidence" value="ECO:0007669"/>
    <property type="project" value="UniProtKB-SubCell"/>
</dbReference>
<comment type="caution">
    <text evidence="11">The sequence shown here is derived from an EMBL/GenBank/DDBJ whole genome shotgun (WGS) entry which is preliminary data.</text>
</comment>
<keyword evidence="5 8" id="KW-0677">Repeat</keyword>
<evidence type="ECO:0000259" key="10">
    <source>
        <dbReference type="PROSITE" id="PS51779"/>
    </source>
</evidence>
<dbReference type="PIRSF" id="PIRSF006076">
    <property type="entry name" value="OM_assembly_OMP85"/>
    <property type="match status" value="1"/>
</dbReference>
<dbReference type="InterPro" id="IPR010827">
    <property type="entry name" value="BamA/TamA_POTRA"/>
</dbReference>
<comment type="function">
    <text evidence="8">Part of the outer membrane protein assembly complex, which is involved in assembly and insertion of beta-barrel proteins into the outer membrane.</text>
</comment>
<dbReference type="GO" id="GO:0051205">
    <property type="term" value="P:protein insertion into membrane"/>
    <property type="evidence" value="ECO:0007669"/>
    <property type="project" value="UniProtKB-UniRule"/>
</dbReference>
<dbReference type="InterPro" id="IPR023707">
    <property type="entry name" value="OM_assembly_BamA"/>
</dbReference>
<keyword evidence="6 8" id="KW-0472">Membrane</keyword>
<dbReference type="InterPro" id="IPR000184">
    <property type="entry name" value="Bac_surfAg_D15"/>
</dbReference>
<evidence type="ECO:0000256" key="7">
    <source>
        <dbReference type="ARBA" id="ARBA00023237"/>
    </source>
</evidence>
<dbReference type="Pfam" id="PF01103">
    <property type="entry name" value="Omp85"/>
    <property type="match status" value="1"/>
</dbReference>
<dbReference type="Pfam" id="PF07244">
    <property type="entry name" value="POTRA"/>
    <property type="match status" value="5"/>
</dbReference>
<comment type="similarity">
    <text evidence="8">Belongs to the BamA family.</text>
</comment>
<evidence type="ECO:0000256" key="9">
    <source>
        <dbReference type="NCBIfam" id="TIGR03303"/>
    </source>
</evidence>
<feature type="domain" description="POTRA" evidence="10">
    <location>
        <begin position="183"/>
        <end position="271"/>
    </location>
</feature>
<dbReference type="GO" id="GO:0043165">
    <property type="term" value="P:Gram-negative-bacterium-type cell outer membrane assembly"/>
    <property type="evidence" value="ECO:0007669"/>
    <property type="project" value="UniProtKB-UniRule"/>
</dbReference>
<dbReference type="HAMAP" id="MF_01430">
    <property type="entry name" value="OM_assembly_BamA"/>
    <property type="match status" value="1"/>
</dbReference>